<reference evidence="1" key="2">
    <citation type="journal article" date="2015" name="Data Brief">
        <title>Shoot transcriptome of the giant reed, Arundo donax.</title>
        <authorList>
            <person name="Barrero R.A."/>
            <person name="Guerrero F.D."/>
            <person name="Moolhuijzen P."/>
            <person name="Goolsby J.A."/>
            <person name="Tidwell J."/>
            <person name="Bellgard S.E."/>
            <person name="Bellgard M.I."/>
        </authorList>
    </citation>
    <scope>NUCLEOTIDE SEQUENCE</scope>
    <source>
        <tissue evidence="1">Shoot tissue taken approximately 20 cm above the soil surface</tissue>
    </source>
</reference>
<proteinExistence type="predicted"/>
<evidence type="ECO:0000313" key="1">
    <source>
        <dbReference type="EMBL" id="JAD73880.1"/>
    </source>
</evidence>
<organism evidence="1">
    <name type="scientific">Arundo donax</name>
    <name type="common">Giant reed</name>
    <name type="synonym">Donax arundinaceus</name>
    <dbReference type="NCBI Taxonomy" id="35708"/>
    <lineage>
        <taxon>Eukaryota</taxon>
        <taxon>Viridiplantae</taxon>
        <taxon>Streptophyta</taxon>
        <taxon>Embryophyta</taxon>
        <taxon>Tracheophyta</taxon>
        <taxon>Spermatophyta</taxon>
        <taxon>Magnoliopsida</taxon>
        <taxon>Liliopsida</taxon>
        <taxon>Poales</taxon>
        <taxon>Poaceae</taxon>
        <taxon>PACMAD clade</taxon>
        <taxon>Arundinoideae</taxon>
        <taxon>Arundineae</taxon>
        <taxon>Arundo</taxon>
    </lineage>
</organism>
<sequence>MYTRTRSAGNYQLHPRTHAWDGVATIDMISCDATGCRCSRCARRASASPCTRPRRSPPRS</sequence>
<dbReference type="AlphaFoldDB" id="A0A0A9CKF6"/>
<protein>
    <submittedName>
        <fullName evidence="1">Uncharacterized protein</fullName>
    </submittedName>
</protein>
<reference evidence="1" key="1">
    <citation type="submission" date="2014-09" db="EMBL/GenBank/DDBJ databases">
        <authorList>
            <person name="Magalhaes I.L.F."/>
            <person name="Oliveira U."/>
            <person name="Santos F.R."/>
            <person name="Vidigal T.H.D.A."/>
            <person name="Brescovit A.D."/>
            <person name="Santos A.J."/>
        </authorList>
    </citation>
    <scope>NUCLEOTIDE SEQUENCE</scope>
    <source>
        <tissue evidence="1">Shoot tissue taken approximately 20 cm above the soil surface</tissue>
    </source>
</reference>
<accession>A0A0A9CKF6</accession>
<dbReference type="EMBL" id="GBRH01224015">
    <property type="protein sequence ID" value="JAD73880.1"/>
    <property type="molecule type" value="Transcribed_RNA"/>
</dbReference>
<name>A0A0A9CKF6_ARUDO</name>